<evidence type="ECO:0000256" key="1">
    <source>
        <dbReference type="SAM" id="MobiDB-lite"/>
    </source>
</evidence>
<keyword evidence="2" id="KW-0472">Membrane</keyword>
<reference evidence="3 4" key="1">
    <citation type="journal article" date="2019" name="Int. J. Syst. Evol. Microbiol.">
        <title>The Global Catalogue of Microorganisms (GCM) 10K type strain sequencing project: providing services to taxonomists for standard genome sequencing and annotation.</title>
        <authorList>
            <consortium name="The Broad Institute Genomics Platform"/>
            <consortium name="The Broad Institute Genome Sequencing Center for Infectious Disease"/>
            <person name="Wu L."/>
            <person name="Ma J."/>
        </authorList>
    </citation>
    <scope>NUCLEOTIDE SEQUENCE [LARGE SCALE GENOMIC DNA]</scope>
    <source>
        <strain evidence="3 4">JCM 7356</strain>
    </source>
</reference>
<comment type="caution">
    <text evidence="3">The sequence shown here is derived from an EMBL/GenBank/DDBJ whole genome shotgun (WGS) entry which is preliminary data.</text>
</comment>
<gene>
    <name evidence="3" type="ORF">GCM10010430_25110</name>
</gene>
<organism evidence="3 4">
    <name type="scientific">Kitasatospora cystarginea</name>
    <dbReference type="NCBI Taxonomy" id="58350"/>
    <lineage>
        <taxon>Bacteria</taxon>
        <taxon>Bacillati</taxon>
        <taxon>Actinomycetota</taxon>
        <taxon>Actinomycetes</taxon>
        <taxon>Kitasatosporales</taxon>
        <taxon>Streptomycetaceae</taxon>
        <taxon>Kitasatospora</taxon>
    </lineage>
</organism>
<evidence type="ECO:0000313" key="4">
    <source>
        <dbReference type="Proteomes" id="UP001500305"/>
    </source>
</evidence>
<feature type="transmembrane region" description="Helical" evidence="2">
    <location>
        <begin position="46"/>
        <end position="68"/>
    </location>
</feature>
<evidence type="ECO:0000313" key="3">
    <source>
        <dbReference type="EMBL" id="GAA2242499.1"/>
    </source>
</evidence>
<feature type="compositionally biased region" description="Gly residues" evidence="1">
    <location>
        <begin position="232"/>
        <end position="248"/>
    </location>
</feature>
<feature type="region of interest" description="Disordered" evidence="1">
    <location>
        <begin position="202"/>
        <end position="254"/>
    </location>
</feature>
<evidence type="ECO:0000256" key="2">
    <source>
        <dbReference type="SAM" id="Phobius"/>
    </source>
</evidence>
<name>A0ABN3DVN2_9ACTN</name>
<feature type="transmembrane region" description="Helical" evidence="2">
    <location>
        <begin position="99"/>
        <end position="119"/>
    </location>
</feature>
<sequence length="504" mass="51309">MFKAGLLTIRRLRQSNEQVTTYRLKRTDTVPGPTGRRNGTWRDTPALWAAGWLLSAAWAGSFPLLSGLATHRRWGLFAAMGYLLAAAVAAWAPGSRSRAASALVALAGAVLLPLTVLVATGQGQSEVAVIERSADLLIHSGSPYHPDPRQVEDFTPYLPGVALLGLPRVLLGATPLADARLWCAAVLTGCLVAGRLVQRPRRRRSAGGRTGFGQAVGSGRTPFGRQTAHGRTGAGRLPGGRVAAGGSAGRRPVDGRPPFGPGLVALVASPVVALPLCVSGVDLPLTGACCLGLALAARGRPVATGLALALACSIKWSAWPALPVALALLAAVHGRRPAVRCAVVCLAATAALVLPVALVAPHEMAEQVLAFPTGRAAVPTPAGSPLPGRLLAGSGPAGWSTAVAMLAAGGAVLAVSLFLRPPASLVAAADRLALGLTLAFSLAPAGRFGYLALPLVLVTWARLAGPPGARTRQTPTAQPGGGDSSALRPKTSGRSPQREPAGQP</sequence>
<accession>A0ABN3DVN2</accession>
<proteinExistence type="predicted"/>
<protein>
    <recommendedName>
        <fullName evidence="5">DUF2029 domain-containing protein</fullName>
    </recommendedName>
</protein>
<feature type="transmembrane region" description="Helical" evidence="2">
    <location>
        <begin position="74"/>
        <end position="92"/>
    </location>
</feature>
<feature type="transmembrane region" description="Helical" evidence="2">
    <location>
        <begin position="397"/>
        <end position="419"/>
    </location>
</feature>
<feature type="transmembrane region" description="Helical" evidence="2">
    <location>
        <begin position="431"/>
        <end position="453"/>
    </location>
</feature>
<feature type="region of interest" description="Disordered" evidence="1">
    <location>
        <begin position="466"/>
        <end position="504"/>
    </location>
</feature>
<keyword evidence="2" id="KW-0812">Transmembrane</keyword>
<feature type="transmembrane region" description="Helical" evidence="2">
    <location>
        <begin position="341"/>
        <end position="360"/>
    </location>
</feature>
<dbReference type="EMBL" id="BAAATR010000009">
    <property type="protein sequence ID" value="GAA2242499.1"/>
    <property type="molecule type" value="Genomic_DNA"/>
</dbReference>
<evidence type="ECO:0008006" key="5">
    <source>
        <dbReference type="Google" id="ProtNLM"/>
    </source>
</evidence>
<keyword evidence="2" id="KW-1133">Transmembrane helix</keyword>
<dbReference type="Proteomes" id="UP001500305">
    <property type="component" value="Unassembled WGS sequence"/>
</dbReference>
<keyword evidence="4" id="KW-1185">Reference proteome</keyword>